<keyword evidence="3 7" id="KW-0812">Transmembrane</keyword>
<dbReference type="PANTHER" id="PTHR13317:SF4">
    <property type="entry name" value="TRANSMEMBRANE ANTERIOR POSTERIOR TRANSFORMATION PROTEIN 1 HOMOLOG"/>
    <property type="match status" value="1"/>
</dbReference>
<dbReference type="PANTHER" id="PTHR13317">
    <property type="entry name" value="TRANSMEMBRANE ANTERIOR POSTERIOR TRANSFORMATION PROTEIN 1 HOMOLOG"/>
    <property type="match status" value="1"/>
</dbReference>
<evidence type="ECO:0000313" key="9">
    <source>
        <dbReference type="Proteomes" id="UP000239757"/>
    </source>
</evidence>
<feature type="transmembrane region" description="Helical" evidence="7">
    <location>
        <begin position="587"/>
        <end position="606"/>
    </location>
</feature>
<reference evidence="8 9" key="1">
    <citation type="submission" date="2015-01" db="EMBL/GenBank/DDBJ databases">
        <title>Genome of allotetraploid Gossypium barbadense reveals genomic plasticity and fiber elongation in cotton evolution.</title>
        <authorList>
            <person name="Chen X."/>
            <person name="Liu X."/>
            <person name="Zhao B."/>
            <person name="Zheng H."/>
            <person name="Hu Y."/>
            <person name="Lu G."/>
            <person name="Yang C."/>
            <person name="Chen J."/>
            <person name="Shan C."/>
            <person name="Zhang L."/>
            <person name="Zhou Y."/>
            <person name="Wang L."/>
            <person name="Guo W."/>
            <person name="Bai Y."/>
            <person name="Ruan J."/>
            <person name="Shangguan X."/>
            <person name="Mao Y."/>
            <person name="Jiang J."/>
            <person name="Zhu Y."/>
            <person name="Lei J."/>
            <person name="Kang H."/>
            <person name="Chen S."/>
            <person name="He X."/>
            <person name="Wang R."/>
            <person name="Wang Y."/>
            <person name="Chen J."/>
            <person name="Wang L."/>
            <person name="Yu S."/>
            <person name="Wang B."/>
            <person name="Wei J."/>
            <person name="Song S."/>
            <person name="Lu X."/>
            <person name="Gao Z."/>
            <person name="Gu W."/>
            <person name="Deng X."/>
            <person name="Ma D."/>
            <person name="Wang S."/>
            <person name="Liang W."/>
            <person name="Fang L."/>
            <person name="Cai C."/>
            <person name="Zhu X."/>
            <person name="Zhou B."/>
            <person name="Zhang Y."/>
            <person name="Chen Z."/>
            <person name="Xu S."/>
            <person name="Zhu R."/>
            <person name="Wang S."/>
            <person name="Zhang T."/>
            <person name="Zhao G."/>
        </authorList>
    </citation>
    <scope>NUCLEOTIDE SEQUENCE [LARGE SCALE GENOMIC DNA]</scope>
    <source>
        <strain evidence="9">cv. Xinhai21</strain>
        <tissue evidence="8">Leaf</tissue>
    </source>
</reference>
<dbReference type="InterPro" id="IPR008010">
    <property type="entry name" value="Tatp1"/>
</dbReference>
<evidence type="ECO:0000256" key="5">
    <source>
        <dbReference type="ARBA" id="ARBA00023136"/>
    </source>
</evidence>
<dbReference type="Pfam" id="PF05346">
    <property type="entry name" value="DUF747"/>
    <property type="match status" value="1"/>
</dbReference>
<evidence type="ECO:0000256" key="1">
    <source>
        <dbReference type="ARBA" id="ARBA00004141"/>
    </source>
</evidence>
<dbReference type="GO" id="GO:0005789">
    <property type="term" value="C:endoplasmic reticulum membrane"/>
    <property type="evidence" value="ECO:0007669"/>
    <property type="project" value="TreeGrafter"/>
</dbReference>
<dbReference type="Proteomes" id="UP000239757">
    <property type="component" value="Unassembled WGS sequence"/>
</dbReference>
<feature type="compositionally biased region" description="Polar residues" evidence="6">
    <location>
        <begin position="89"/>
        <end position="106"/>
    </location>
</feature>
<evidence type="ECO:0000256" key="4">
    <source>
        <dbReference type="ARBA" id="ARBA00022989"/>
    </source>
</evidence>
<dbReference type="OrthoDB" id="29023at2759"/>
<gene>
    <name evidence="8" type="ORF">GOBAR_AA33921</name>
</gene>
<feature type="region of interest" description="Disordered" evidence="6">
    <location>
        <begin position="81"/>
        <end position="106"/>
    </location>
</feature>
<protein>
    <submittedName>
        <fullName evidence="8">Uncharacterized protein</fullName>
    </submittedName>
</protein>
<feature type="compositionally biased region" description="Polar residues" evidence="6">
    <location>
        <begin position="178"/>
        <end position="187"/>
    </location>
</feature>
<sequence>MDNVVSMTGFIKFILSLFSDYYAQNRSTLLSQDPLPSLNRTFQQITQEERVHNITQGHEVVTYFDLHGRPNWWLEKYRKPEMKSDGHSGKTSVASSTQQVSCGKGSVQANATTVDTNHRATPAQNTTRATLPSFTAEQWQSLLAMFGNKQSTSTRWNDLVEKQRGSSGGSVLAESKSENYGSRDNGNVNRISYVGGGSVVVLDESVCQNVCGFGELRQRNVNGVVASGGDDMETVAARADESVVEVSSSKEPFPPVAPQSMANGNVVNTLETSESLDWKRVMAEDPDFICCGNVSLRSTLVLVLGLSDLYTVDKSPLKYFLDEMHNGNSLRNTTTLGSEKERERVYDTIFRLPWRCEVCSNIISANICWVLHLLRFISVLVNYHADKGSDYVLEAPDYKQNCVILAAFLFWPVESLSWVEQFWLSRYQPDISHDSWSRNNQTLCGLQCVGAQAITLSTCIVAHNNALFALLVSNNFAEIKSNVFKRFSRDNIHSLAYSDSVERFHISACLLFVLAQNILEAEGPWFESFLFNAFVVFVCEMLIDIIKHSFLAKFNDIKPIAYSEFLEDLCKQTLNIQTEDCKKNLTFVPLAPACVVIRVLTPVYAAHLPCSPLAWRFFWILVLISMTYIMLTSLKVMIGVGKENIISIDLIQKWWPVTCCMHLVVLGSALINQSYHKCNKKMEVSE</sequence>
<dbReference type="AlphaFoldDB" id="A0A2P5W6T3"/>
<evidence type="ECO:0000256" key="7">
    <source>
        <dbReference type="SAM" id="Phobius"/>
    </source>
</evidence>
<evidence type="ECO:0000256" key="6">
    <source>
        <dbReference type="SAM" id="MobiDB-lite"/>
    </source>
</evidence>
<comment type="similarity">
    <text evidence="2">Belongs to the TAPT1 family.</text>
</comment>
<keyword evidence="4 7" id="KW-1133">Transmembrane helix</keyword>
<proteinExistence type="inferred from homology"/>
<keyword evidence="5 7" id="KW-0472">Membrane</keyword>
<evidence type="ECO:0000313" key="8">
    <source>
        <dbReference type="EMBL" id="PPR86767.1"/>
    </source>
</evidence>
<name>A0A2P5W6T3_GOSBA</name>
<comment type="subcellular location">
    <subcellularLocation>
        <location evidence="1">Membrane</location>
        <topology evidence="1">Multi-pass membrane protein</topology>
    </subcellularLocation>
</comment>
<evidence type="ECO:0000256" key="3">
    <source>
        <dbReference type="ARBA" id="ARBA00022692"/>
    </source>
</evidence>
<feature type="transmembrane region" description="Helical" evidence="7">
    <location>
        <begin position="654"/>
        <end position="672"/>
    </location>
</feature>
<dbReference type="EMBL" id="KZ668858">
    <property type="protein sequence ID" value="PPR86767.1"/>
    <property type="molecule type" value="Genomic_DNA"/>
</dbReference>
<evidence type="ECO:0000256" key="2">
    <source>
        <dbReference type="ARBA" id="ARBA00008803"/>
    </source>
</evidence>
<organism evidence="8 9">
    <name type="scientific">Gossypium barbadense</name>
    <name type="common">Sea Island cotton</name>
    <name type="synonym">Hibiscus barbadensis</name>
    <dbReference type="NCBI Taxonomy" id="3634"/>
    <lineage>
        <taxon>Eukaryota</taxon>
        <taxon>Viridiplantae</taxon>
        <taxon>Streptophyta</taxon>
        <taxon>Embryophyta</taxon>
        <taxon>Tracheophyta</taxon>
        <taxon>Spermatophyta</taxon>
        <taxon>Magnoliopsida</taxon>
        <taxon>eudicotyledons</taxon>
        <taxon>Gunneridae</taxon>
        <taxon>Pentapetalae</taxon>
        <taxon>rosids</taxon>
        <taxon>malvids</taxon>
        <taxon>Malvales</taxon>
        <taxon>Malvaceae</taxon>
        <taxon>Malvoideae</taxon>
        <taxon>Gossypium</taxon>
    </lineage>
</organism>
<feature type="region of interest" description="Disordered" evidence="6">
    <location>
        <begin position="162"/>
        <end position="187"/>
    </location>
</feature>
<feature type="transmembrane region" description="Helical" evidence="7">
    <location>
        <begin position="613"/>
        <end position="634"/>
    </location>
</feature>
<accession>A0A2P5W6T3</accession>